<dbReference type="GO" id="GO:0016987">
    <property type="term" value="F:sigma factor activity"/>
    <property type="evidence" value="ECO:0007669"/>
    <property type="project" value="UniProtKB-KW"/>
</dbReference>
<dbReference type="OrthoDB" id="9796555at2"/>
<keyword evidence="4" id="KW-0238">DNA-binding</keyword>
<accession>A0A5S9F1V7</accession>
<evidence type="ECO:0000259" key="7">
    <source>
        <dbReference type="Pfam" id="PF08281"/>
    </source>
</evidence>
<dbReference type="Gene3D" id="1.10.1740.10">
    <property type="match status" value="1"/>
</dbReference>
<evidence type="ECO:0000313" key="9">
    <source>
        <dbReference type="Proteomes" id="UP000326354"/>
    </source>
</evidence>
<evidence type="ECO:0000256" key="3">
    <source>
        <dbReference type="ARBA" id="ARBA00023082"/>
    </source>
</evidence>
<proteinExistence type="inferred from homology"/>
<organism evidence="8 9">
    <name type="scientific">Uabimicrobium amorphum</name>
    <dbReference type="NCBI Taxonomy" id="2596890"/>
    <lineage>
        <taxon>Bacteria</taxon>
        <taxon>Pseudomonadati</taxon>
        <taxon>Planctomycetota</taxon>
        <taxon>Candidatus Uabimicrobiia</taxon>
        <taxon>Candidatus Uabimicrobiales</taxon>
        <taxon>Candidatus Uabimicrobiaceae</taxon>
        <taxon>Candidatus Uabimicrobium</taxon>
    </lineage>
</organism>
<dbReference type="GO" id="GO:0003677">
    <property type="term" value="F:DNA binding"/>
    <property type="evidence" value="ECO:0007669"/>
    <property type="project" value="UniProtKB-KW"/>
</dbReference>
<dbReference type="SUPFAM" id="SSF88659">
    <property type="entry name" value="Sigma3 and sigma4 domains of RNA polymerase sigma factors"/>
    <property type="match status" value="1"/>
</dbReference>
<dbReference type="InterPro" id="IPR013249">
    <property type="entry name" value="RNA_pol_sigma70_r4_t2"/>
</dbReference>
<dbReference type="NCBIfam" id="TIGR02937">
    <property type="entry name" value="sigma70-ECF"/>
    <property type="match status" value="1"/>
</dbReference>
<dbReference type="PANTHER" id="PTHR43133">
    <property type="entry name" value="RNA POLYMERASE ECF-TYPE SIGMA FACTO"/>
    <property type="match status" value="1"/>
</dbReference>
<keyword evidence="5" id="KW-0804">Transcription</keyword>
<dbReference type="InterPro" id="IPR014284">
    <property type="entry name" value="RNA_pol_sigma-70_dom"/>
</dbReference>
<dbReference type="InterPro" id="IPR013324">
    <property type="entry name" value="RNA_pol_sigma_r3/r4-like"/>
</dbReference>
<dbReference type="RefSeq" id="WP_151967242.1">
    <property type="nucleotide sequence ID" value="NZ_AP019860.1"/>
</dbReference>
<dbReference type="AlphaFoldDB" id="A0A5S9F1V7"/>
<evidence type="ECO:0000259" key="6">
    <source>
        <dbReference type="Pfam" id="PF04542"/>
    </source>
</evidence>
<dbReference type="InterPro" id="IPR007627">
    <property type="entry name" value="RNA_pol_sigma70_r2"/>
</dbReference>
<dbReference type="KEGG" id="uam:UABAM_01360"/>
<protein>
    <submittedName>
        <fullName evidence="8">RNA polymerase sigma factor</fullName>
    </submittedName>
</protein>
<reference evidence="8 9" key="1">
    <citation type="submission" date="2019-08" db="EMBL/GenBank/DDBJ databases">
        <title>Complete genome sequence of Candidatus Uab amorphum.</title>
        <authorList>
            <person name="Shiratori T."/>
            <person name="Suzuki S."/>
            <person name="Kakizawa Y."/>
            <person name="Ishida K."/>
        </authorList>
    </citation>
    <scope>NUCLEOTIDE SEQUENCE [LARGE SCALE GENOMIC DNA]</scope>
    <source>
        <strain evidence="8 9">SRT547</strain>
    </source>
</reference>
<dbReference type="Pfam" id="PF04542">
    <property type="entry name" value="Sigma70_r2"/>
    <property type="match status" value="1"/>
</dbReference>
<dbReference type="InterPro" id="IPR036388">
    <property type="entry name" value="WH-like_DNA-bd_sf"/>
</dbReference>
<dbReference type="PANTHER" id="PTHR43133:SF8">
    <property type="entry name" value="RNA POLYMERASE SIGMA FACTOR HI_1459-RELATED"/>
    <property type="match status" value="1"/>
</dbReference>
<dbReference type="Proteomes" id="UP000326354">
    <property type="component" value="Chromosome"/>
</dbReference>
<dbReference type="Pfam" id="PF08281">
    <property type="entry name" value="Sigma70_r4_2"/>
    <property type="match status" value="1"/>
</dbReference>
<dbReference type="InterPro" id="IPR039425">
    <property type="entry name" value="RNA_pol_sigma-70-like"/>
</dbReference>
<name>A0A5S9F1V7_UABAM</name>
<dbReference type="SUPFAM" id="SSF88946">
    <property type="entry name" value="Sigma2 domain of RNA polymerase sigma factors"/>
    <property type="match status" value="1"/>
</dbReference>
<evidence type="ECO:0000256" key="5">
    <source>
        <dbReference type="ARBA" id="ARBA00023163"/>
    </source>
</evidence>
<gene>
    <name evidence="8" type="ORF">UABAM_01360</name>
</gene>
<feature type="domain" description="RNA polymerase sigma factor 70 region 4 type 2" evidence="7">
    <location>
        <begin position="115"/>
        <end position="167"/>
    </location>
</feature>
<keyword evidence="3" id="KW-0731">Sigma factor</keyword>
<comment type="similarity">
    <text evidence="1">Belongs to the sigma-70 factor family. ECF subfamily.</text>
</comment>
<dbReference type="GO" id="GO:0006352">
    <property type="term" value="P:DNA-templated transcription initiation"/>
    <property type="evidence" value="ECO:0007669"/>
    <property type="project" value="InterPro"/>
</dbReference>
<dbReference type="CDD" id="cd06171">
    <property type="entry name" value="Sigma70_r4"/>
    <property type="match status" value="1"/>
</dbReference>
<sequence length="176" mass="20201">MDDWLIELAVLGDEDAFAKLVEKHHRFVLGVAYQFLKNPQDAEDVAQDTFVKLYNFLPRYKKQGKFQKFLYRLVINECISFSRKKNVRKSTSLEADVASTEKFPDEICEGKELQEILSSAAQQLPEKQKQAFLLKTYGDYSYEEMGEILGCSETSVGALIFRARKALSSKLRSILK</sequence>
<dbReference type="Gene3D" id="1.10.10.10">
    <property type="entry name" value="Winged helix-like DNA-binding domain superfamily/Winged helix DNA-binding domain"/>
    <property type="match status" value="1"/>
</dbReference>
<keyword evidence="2" id="KW-0805">Transcription regulation</keyword>
<dbReference type="InterPro" id="IPR013325">
    <property type="entry name" value="RNA_pol_sigma_r2"/>
</dbReference>
<feature type="domain" description="RNA polymerase sigma-70 region 2" evidence="6">
    <location>
        <begin position="20"/>
        <end position="86"/>
    </location>
</feature>
<evidence type="ECO:0000313" key="8">
    <source>
        <dbReference type="EMBL" id="BBM83017.1"/>
    </source>
</evidence>
<evidence type="ECO:0000256" key="1">
    <source>
        <dbReference type="ARBA" id="ARBA00010641"/>
    </source>
</evidence>
<evidence type="ECO:0000256" key="4">
    <source>
        <dbReference type="ARBA" id="ARBA00023125"/>
    </source>
</evidence>
<dbReference type="EMBL" id="AP019860">
    <property type="protein sequence ID" value="BBM83017.1"/>
    <property type="molecule type" value="Genomic_DNA"/>
</dbReference>
<keyword evidence="9" id="KW-1185">Reference proteome</keyword>
<evidence type="ECO:0000256" key="2">
    <source>
        <dbReference type="ARBA" id="ARBA00023015"/>
    </source>
</evidence>